<reference evidence="1" key="1">
    <citation type="submission" date="2018-02" db="EMBL/GenBank/DDBJ databases">
        <title>Rhizophora mucronata_Transcriptome.</title>
        <authorList>
            <person name="Meera S.P."/>
            <person name="Sreeshan A."/>
            <person name="Augustine A."/>
        </authorList>
    </citation>
    <scope>NUCLEOTIDE SEQUENCE</scope>
    <source>
        <tissue evidence="1">Leaf</tissue>
    </source>
</reference>
<organism evidence="1">
    <name type="scientific">Rhizophora mucronata</name>
    <name type="common">Asiatic mangrove</name>
    <dbReference type="NCBI Taxonomy" id="61149"/>
    <lineage>
        <taxon>Eukaryota</taxon>
        <taxon>Viridiplantae</taxon>
        <taxon>Streptophyta</taxon>
        <taxon>Embryophyta</taxon>
        <taxon>Tracheophyta</taxon>
        <taxon>Spermatophyta</taxon>
        <taxon>Magnoliopsida</taxon>
        <taxon>eudicotyledons</taxon>
        <taxon>Gunneridae</taxon>
        <taxon>Pentapetalae</taxon>
        <taxon>rosids</taxon>
        <taxon>fabids</taxon>
        <taxon>Malpighiales</taxon>
        <taxon>Rhizophoraceae</taxon>
        <taxon>Rhizophora</taxon>
    </lineage>
</organism>
<evidence type="ECO:0000313" key="1">
    <source>
        <dbReference type="EMBL" id="MBW93637.1"/>
    </source>
</evidence>
<sequence length="10" mass="1349">MLRLTRWRNC</sequence>
<proteinExistence type="predicted"/>
<dbReference type="EMBL" id="GGEC01013154">
    <property type="protein sequence ID" value="MBW93637.1"/>
    <property type="molecule type" value="Transcribed_RNA"/>
</dbReference>
<protein>
    <submittedName>
        <fullName evidence="1">Uncharacterized protein</fullName>
    </submittedName>
</protein>
<accession>A0A2P2JJH8</accession>
<name>A0A2P2JJH8_RHIMU</name>